<dbReference type="InterPro" id="IPR013320">
    <property type="entry name" value="ConA-like_dom_sf"/>
</dbReference>
<organism evidence="5">
    <name type="scientific">Caenorhabditis brenneri</name>
    <name type="common">Nematode worm</name>
    <dbReference type="NCBI Taxonomy" id="135651"/>
    <lineage>
        <taxon>Eukaryota</taxon>
        <taxon>Metazoa</taxon>
        <taxon>Ecdysozoa</taxon>
        <taxon>Nematoda</taxon>
        <taxon>Chromadorea</taxon>
        <taxon>Rhabditida</taxon>
        <taxon>Rhabditina</taxon>
        <taxon>Rhabditomorpha</taxon>
        <taxon>Rhabditoidea</taxon>
        <taxon>Rhabditidae</taxon>
        <taxon>Peloderinae</taxon>
        <taxon>Caenorhabditis</taxon>
    </lineage>
</organism>
<protein>
    <recommendedName>
        <fullName evidence="3">Galectin domain-containing protein</fullName>
    </recommendedName>
</protein>
<evidence type="ECO:0000256" key="2">
    <source>
        <dbReference type="SAM" id="SignalP"/>
    </source>
</evidence>
<dbReference type="HOGENOM" id="CLU_055014_0_0_1"/>
<dbReference type="InterPro" id="IPR001079">
    <property type="entry name" value="Galectin_CRD"/>
</dbReference>
<gene>
    <name evidence="4" type="ORF">CAEBREN_01146</name>
</gene>
<feature type="domain" description="Galectin" evidence="3">
    <location>
        <begin position="164"/>
        <end position="312"/>
    </location>
</feature>
<evidence type="ECO:0000259" key="3">
    <source>
        <dbReference type="PROSITE" id="PS51304"/>
    </source>
</evidence>
<proteinExistence type="predicted"/>
<keyword evidence="1" id="KW-0430">Lectin</keyword>
<reference evidence="5" key="1">
    <citation type="submission" date="2011-07" db="EMBL/GenBank/DDBJ databases">
        <authorList>
            <consortium name="Caenorhabditis brenneri Sequencing and Analysis Consortium"/>
            <person name="Wilson R.K."/>
        </authorList>
    </citation>
    <scope>NUCLEOTIDE SEQUENCE [LARGE SCALE GENOMIC DNA]</scope>
    <source>
        <strain evidence="5">PB2801</strain>
    </source>
</reference>
<dbReference type="eggNOG" id="KOG3587">
    <property type="taxonomic scope" value="Eukaryota"/>
</dbReference>
<sequence length="323" mass="36614">MHLVILFLFFFPSTVTRKPDTSENLKMIVINGNPVYSPGVVPGSRGDWTQCLEECRTTWNCALVTQTATGCDFLLLNQVKSITPSDSGPKVAFKMNLVDQCPSGSPPLSGNPVSKVIESNGIDFFETEVTSDSDSKLIFNYTVFKCLKDFPENPVLRGEYPIRVVYPLTSKFLPGEEFFMKGKIRSTFNGSFSISFFSAANGNYPLFIKVINGWRSTPYTSSAWDNGIELSTWYNTTYRYPVTIEGYPNPFNLSDAFEIRVNSSDTQVFVYLNGTTKLIFDLEPRFPLETTDQFIINDSGYPHEKISDYYFGWTGECWWEPME</sequence>
<dbReference type="SMART" id="SM00605">
    <property type="entry name" value="CW"/>
    <property type="match status" value="1"/>
</dbReference>
<dbReference type="GO" id="GO:0030246">
    <property type="term" value="F:carbohydrate binding"/>
    <property type="evidence" value="ECO:0007669"/>
    <property type="project" value="UniProtKB-KW"/>
</dbReference>
<dbReference type="AlphaFoldDB" id="G0NAB8"/>
<evidence type="ECO:0000313" key="5">
    <source>
        <dbReference type="Proteomes" id="UP000008068"/>
    </source>
</evidence>
<name>G0NAB8_CAEBE</name>
<dbReference type="InterPro" id="IPR006583">
    <property type="entry name" value="PAN-3_domain"/>
</dbReference>
<feature type="chain" id="PRO_5003405457" description="Galectin domain-containing protein" evidence="2">
    <location>
        <begin position="17"/>
        <end position="323"/>
    </location>
</feature>
<dbReference type="Proteomes" id="UP000008068">
    <property type="component" value="Unassembled WGS sequence"/>
</dbReference>
<keyword evidence="2" id="KW-0732">Signal</keyword>
<dbReference type="FunCoup" id="G0NAB8">
    <property type="interactions" value="562"/>
</dbReference>
<dbReference type="PROSITE" id="PS51304">
    <property type="entry name" value="GALECTIN"/>
    <property type="match status" value="1"/>
</dbReference>
<dbReference type="InParanoid" id="G0NAB8"/>
<dbReference type="Gene3D" id="2.60.120.200">
    <property type="match status" value="1"/>
</dbReference>
<keyword evidence="5" id="KW-1185">Reference proteome</keyword>
<dbReference type="OMA" id="TEISTWF"/>
<dbReference type="SUPFAM" id="SSF49899">
    <property type="entry name" value="Concanavalin A-like lectins/glucanases"/>
    <property type="match status" value="1"/>
</dbReference>
<dbReference type="OrthoDB" id="5903882at2759"/>
<feature type="signal peptide" evidence="2">
    <location>
        <begin position="1"/>
        <end position="16"/>
    </location>
</feature>
<evidence type="ECO:0000256" key="1">
    <source>
        <dbReference type="ARBA" id="ARBA00022734"/>
    </source>
</evidence>
<dbReference type="Pfam" id="PF08277">
    <property type="entry name" value="PAN_3"/>
    <property type="match status" value="1"/>
</dbReference>
<dbReference type="EMBL" id="GL379854">
    <property type="protein sequence ID" value="EGT56161.1"/>
    <property type="molecule type" value="Genomic_DNA"/>
</dbReference>
<accession>G0NAB8</accession>
<evidence type="ECO:0000313" key="4">
    <source>
        <dbReference type="EMBL" id="EGT56161.1"/>
    </source>
</evidence>
<dbReference type="PANTHER" id="PTHR47629">
    <property type="entry name" value="C-TYPE LECTIN-RELATED"/>
    <property type="match status" value="1"/>
</dbReference>